<evidence type="ECO:0000313" key="1">
    <source>
        <dbReference type="EMBL" id="SFF96078.1"/>
    </source>
</evidence>
<keyword evidence="2" id="KW-1185">Reference proteome</keyword>
<name>A0A1I2MYB1_9FLAO</name>
<dbReference type="Proteomes" id="UP000199116">
    <property type="component" value="Unassembled WGS sequence"/>
</dbReference>
<protein>
    <submittedName>
        <fullName evidence="1">Uncharacterized protein</fullName>
    </submittedName>
</protein>
<sequence>MAYINCKWSQCTEAERKRYKEKISDQYPQAKVIGKAVCEACGAKHILHTDGIRSTTKMPNNDNCRSCGIQMIKGNSTEEEFVTLLEE</sequence>
<organism evidence="1 2">
    <name type="scientific">Salegentibacter agarivorans</name>
    <dbReference type="NCBI Taxonomy" id="345907"/>
    <lineage>
        <taxon>Bacteria</taxon>
        <taxon>Pseudomonadati</taxon>
        <taxon>Bacteroidota</taxon>
        <taxon>Flavobacteriia</taxon>
        <taxon>Flavobacteriales</taxon>
        <taxon>Flavobacteriaceae</taxon>
        <taxon>Salegentibacter</taxon>
    </lineage>
</organism>
<proteinExistence type="predicted"/>
<gene>
    <name evidence="1" type="ORF">SAMN04488033_11694</name>
</gene>
<dbReference type="AlphaFoldDB" id="A0A1I2MYB1"/>
<accession>A0A1I2MYB1</accession>
<evidence type="ECO:0000313" key="2">
    <source>
        <dbReference type="Proteomes" id="UP000199116"/>
    </source>
</evidence>
<reference evidence="2" key="1">
    <citation type="submission" date="2016-10" db="EMBL/GenBank/DDBJ databases">
        <authorList>
            <person name="Varghese N."/>
            <person name="Submissions S."/>
        </authorList>
    </citation>
    <scope>NUCLEOTIDE SEQUENCE [LARGE SCALE GENOMIC DNA]</scope>
    <source>
        <strain evidence="2">DSM 23515</strain>
    </source>
</reference>
<dbReference type="EMBL" id="FOOH01000016">
    <property type="protein sequence ID" value="SFF96078.1"/>
    <property type="molecule type" value="Genomic_DNA"/>
</dbReference>
<dbReference type="RefSeq" id="WP_093305240.1">
    <property type="nucleotide sequence ID" value="NZ_FOOH01000016.1"/>
</dbReference>